<dbReference type="Proteomes" id="UP001642540">
    <property type="component" value="Unassembled WGS sequence"/>
</dbReference>
<accession>A0ABP1RVM2</accession>
<feature type="chain" id="PRO_5045942761" evidence="1">
    <location>
        <begin position="23"/>
        <end position="117"/>
    </location>
</feature>
<feature type="signal peptide" evidence="1">
    <location>
        <begin position="1"/>
        <end position="22"/>
    </location>
</feature>
<sequence length="117" mass="12879">MSKCALILAITITAAWIDIVSSQGPAAPVCTVPPVCDATVTNTCTSNQDIFKEYCITIWTFLKGNKGVLECCPADSGVGTECKCCQFKDDDCEDCYFYNEYDPDTRNLKKHRNSTIS</sequence>
<evidence type="ECO:0000256" key="1">
    <source>
        <dbReference type="SAM" id="SignalP"/>
    </source>
</evidence>
<proteinExistence type="predicted"/>
<comment type="caution">
    <text evidence="2">The sequence shown here is derived from an EMBL/GenBank/DDBJ whole genome shotgun (WGS) entry which is preliminary data.</text>
</comment>
<keyword evidence="1" id="KW-0732">Signal</keyword>
<protein>
    <submittedName>
        <fullName evidence="2">Uncharacterized protein</fullName>
    </submittedName>
</protein>
<dbReference type="EMBL" id="CAXLJM020000112">
    <property type="protein sequence ID" value="CAL8136884.1"/>
    <property type="molecule type" value="Genomic_DNA"/>
</dbReference>
<organism evidence="2 3">
    <name type="scientific">Orchesella dallaii</name>
    <dbReference type="NCBI Taxonomy" id="48710"/>
    <lineage>
        <taxon>Eukaryota</taxon>
        <taxon>Metazoa</taxon>
        <taxon>Ecdysozoa</taxon>
        <taxon>Arthropoda</taxon>
        <taxon>Hexapoda</taxon>
        <taxon>Collembola</taxon>
        <taxon>Entomobryomorpha</taxon>
        <taxon>Entomobryoidea</taxon>
        <taxon>Orchesellidae</taxon>
        <taxon>Orchesellinae</taxon>
        <taxon>Orchesella</taxon>
    </lineage>
</organism>
<evidence type="ECO:0000313" key="3">
    <source>
        <dbReference type="Proteomes" id="UP001642540"/>
    </source>
</evidence>
<name>A0ABP1RVM2_9HEXA</name>
<evidence type="ECO:0000313" key="2">
    <source>
        <dbReference type="EMBL" id="CAL8136884.1"/>
    </source>
</evidence>
<reference evidence="2 3" key="1">
    <citation type="submission" date="2024-08" db="EMBL/GenBank/DDBJ databases">
        <authorList>
            <person name="Cucini C."/>
            <person name="Frati F."/>
        </authorList>
    </citation>
    <scope>NUCLEOTIDE SEQUENCE [LARGE SCALE GENOMIC DNA]</scope>
</reference>
<keyword evidence="3" id="KW-1185">Reference proteome</keyword>
<gene>
    <name evidence="2" type="ORF">ODALV1_LOCUS26660</name>
</gene>